<dbReference type="HAMAP" id="MF_01609">
    <property type="entry name" value="Glu_cys_ligase_2"/>
    <property type="match status" value="1"/>
</dbReference>
<dbReference type="GO" id="GO:0005524">
    <property type="term" value="F:ATP binding"/>
    <property type="evidence" value="ECO:0007669"/>
    <property type="project" value="UniProtKB-KW"/>
</dbReference>
<keyword evidence="2 5" id="KW-0547">Nucleotide-binding</keyword>
<dbReference type="Proteomes" id="UP000199352">
    <property type="component" value="Unassembled WGS sequence"/>
</dbReference>
<sequence length="399" mass="42008">MNAGDTASKASAALSEGAGVTMGVEEEFLLVSRGSHLPVGDAAAVVAGVGPADLAGESRAVCELWDTEVEASTGICSDLAQVRDQLTRNRAALRRSARARGVELVPAGHPLLGAETAPPRRDGHYGWMSDTYAGALADQEICGCHVHVGLGDRELGVAVLNHLAPWLPTLLALTANSPFRRGRDTGFHSWRMMVLTRLPSSGIPPWFGSAAEYDADLVRLRECGLLPPGHGGLRLARLSDHLPTVEVRVADTTATIDEVVLYAALVRGLVRAALDELDAGREARRCGDTVLGDALWAAARHGLDGPAVDPWSGMRTSPHTMASRLYRHTEDALTATGDLGEVRTLLQALLTSGNGAMRQRIAAARHGVPGALDVLVRGAEEGGTPPSAGSVTPLRRRVT</sequence>
<dbReference type="Gene3D" id="3.30.590.20">
    <property type="match status" value="1"/>
</dbReference>
<keyword evidence="8" id="KW-1185">Reference proteome</keyword>
<comment type="function">
    <text evidence="5">ATP-dependent carboxylate-amine ligase which exhibits weak glutamate--cysteine ligase activity.</text>
</comment>
<dbReference type="GO" id="GO:0042398">
    <property type="term" value="P:modified amino acid biosynthetic process"/>
    <property type="evidence" value="ECO:0007669"/>
    <property type="project" value="InterPro"/>
</dbReference>
<dbReference type="PANTHER" id="PTHR36510:SF1">
    <property type="entry name" value="GLUTAMATE--CYSTEINE LIGASE 2-RELATED"/>
    <property type="match status" value="1"/>
</dbReference>
<dbReference type="EMBL" id="FOFR01000010">
    <property type="protein sequence ID" value="SER36366.1"/>
    <property type="molecule type" value="Genomic_DNA"/>
</dbReference>
<evidence type="ECO:0000256" key="1">
    <source>
        <dbReference type="ARBA" id="ARBA00022598"/>
    </source>
</evidence>
<dbReference type="AlphaFoldDB" id="A0A1H9NK98"/>
<dbReference type="PANTHER" id="PTHR36510">
    <property type="entry name" value="GLUTAMATE--CYSTEINE LIGASE 2-RELATED"/>
    <property type="match status" value="1"/>
</dbReference>
<comment type="catalytic activity">
    <reaction evidence="4 5">
        <text>L-cysteine + L-glutamate + ATP = gamma-L-glutamyl-L-cysteine + ADP + phosphate + H(+)</text>
        <dbReference type="Rhea" id="RHEA:13285"/>
        <dbReference type="ChEBI" id="CHEBI:15378"/>
        <dbReference type="ChEBI" id="CHEBI:29985"/>
        <dbReference type="ChEBI" id="CHEBI:30616"/>
        <dbReference type="ChEBI" id="CHEBI:35235"/>
        <dbReference type="ChEBI" id="CHEBI:43474"/>
        <dbReference type="ChEBI" id="CHEBI:58173"/>
        <dbReference type="ChEBI" id="CHEBI:456216"/>
        <dbReference type="EC" id="6.3.2.2"/>
    </reaction>
</comment>
<dbReference type="InterPro" id="IPR011793">
    <property type="entry name" value="YbdK"/>
</dbReference>
<dbReference type="GO" id="GO:0004357">
    <property type="term" value="F:glutamate-cysteine ligase activity"/>
    <property type="evidence" value="ECO:0007669"/>
    <property type="project" value="UniProtKB-EC"/>
</dbReference>
<keyword evidence="1 5" id="KW-0436">Ligase</keyword>
<organism evidence="7 8">
    <name type="scientific">Lentzea xinjiangensis</name>
    <dbReference type="NCBI Taxonomy" id="402600"/>
    <lineage>
        <taxon>Bacteria</taxon>
        <taxon>Bacillati</taxon>
        <taxon>Actinomycetota</taxon>
        <taxon>Actinomycetes</taxon>
        <taxon>Pseudonocardiales</taxon>
        <taxon>Pseudonocardiaceae</taxon>
        <taxon>Lentzea</taxon>
    </lineage>
</organism>
<evidence type="ECO:0000313" key="7">
    <source>
        <dbReference type="EMBL" id="SER36366.1"/>
    </source>
</evidence>
<dbReference type="Pfam" id="PF04107">
    <property type="entry name" value="GCS2"/>
    <property type="match status" value="1"/>
</dbReference>
<evidence type="ECO:0000256" key="3">
    <source>
        <dbReference type="ARBA" id="ARBA00022840"/>
    </source>
</evidence>
<dbReference type="InterPro" id="IPR050141">
    <property type="entry name" value="GCL_type2/YbdK_subfam"/>
</dbReference>
<feature type="region of interest" description="Disordered" evidence="6">
    <location>
        <begin position="379"/>
        <end position="399"/>
    </location>
</feature>
<dbReference type="EC" id="6.3.2.2" evidence="5"/>
<dbReference type="STRING" id="402600.SAMN05216188_110257"/>
<evidence type="ECO:0000256" key="5">
    <source>
        <dbReference type="HAMAP-Rule" id="MF_01609"/>
    </source>
</evidence>
<keyword evidence="3 5" id="KW-0067">ATP-binding</keyword>
<accession>A0A1H9NK98</accession>
<dbReference type="NCBIfam" id="TIGR02050">
    <property type="entry name" value="gshA_cyan_rel"/>
    <property type="match status" value="1"/>
</dbReference>
<comment type="similarity">
    <text evidence="5">Belongs to the glutamate--cysteine ligase type 2 family. YbdK subfamily.</text>
</comment>
<protein>
    <recommendedName>
        <fullName evidence="5">Putative glutamate--cysteine ligase 2</fullName>
        <ecNumber evidence="5">6.3.2.2</ecNumber>
    </recommendedName>
    <alternativeName>
        <fullName evidence="5">Gamma-glutamylcysteine synthetase 2</fullName>
        <shortName evidence="5">GCS 2</shortName>
        <shortName evidence="5">Gamma-GCS 2</shortName>
    </alternativeName>
</protein>
<proteinExistence type="inferred from homology"/>
<evidence type="ECO:0000256" key="2">
    <source>
        <dbReference type="ARBA" id="ARBA00022741"/>
    </source>
</evidence>
<dbReference type="InterPro" id="IPR006336">
    <property type="entry name" value="GCS2"/>
</dbReference>
<evidence type="ECO:0000256" key="6">
    <source>
        <dbReference type="SAM" id="MobiDB-lite"/>
    </source>
</evidence>
<dbReference type="InterPro" id="IPR014746">
    <property type="entry name" value="Gln_synth/guanido_kin_cat_dom"/>
</dbReference>
<reference evidence="8" key="1">
    <citation type="submission" date="2016-10" db="EMBL/GenBank/DDBJ databases">
        <authorList>
            <person name="Varghese N."/>
            <person name="Submissions S."/>
        </authorList>
    </citation>
    <scope>NUCLEOTIDE SEQUENCE [LARGE SCALE GENOMIC DNA]</scope>
    <source>
        <strain evidence="8">CGMCC 4.3525</strain>
    </source>
</reference>
<evidence type="ECO:0000256" key="4">
    <source>
        <dbReference type="ARBA" id="ARBA00048819"/>
    </source>
</evidence>
<gene>
    <name evidence="7" type="ORF">SAMN05216188_110257</name>
</gene>
<dbReference type="OrthoDB" id="9769628at2"/>
<name>A0A1H9NK98_9PSEU</name>
<dbReference type="SUPFAM" id="SSF55931">
    <property type="entry name" value="Glutamine synthetase/guanido kinase"/>
    <property type="match status" value="1"/>
</dbReference>
<evidence type="ECO:0000313" key="8">
    <source>
        <dbReference type="Proteomes" id="UP000199352"/>
    </source>
</evidence>
<dbReference type="RefSeq" id="WP_089953606.1">
    <property type="nucleotide sequence ID" value="NZ_FOFR01000010.1"/>
</dbReference>